<keyword evidence="1" id="KW-0863">Zinc-finger</keyword>
<keyword evidence="1" id="KW-0479">Metal-binding</keyword>
<evidence type="ECO:0000313" key="4">
    <source>
        <dbReference type="EMBL" id="KAK5110469.1"/>
    </source>
</evidence>
<evidence type="ECO:0000313" key="5">
    <source>
        <dbReference type="Proteomes" id="UP001310890"/>
    </source>
</evidence>
<sequence>MSSASTPSRYGRGINVPGIETQFEHDKRNTALSYAGYATPPPSAHDSRRGSLAFGAFSDPSYNHGAVVHCLSQPVTPMQAISLASQDFPQQWQQRSMVHAGQPIPHNAEFAVHHMTSVELESAIHQASNHYGLSSGMQVESVWHETSQRVEWTQQHGVHHLPDFQTETYVSSMLQNQACLPVTSGLANSTYCDSIHTNDDMSLDMSHPGAFGTGSESNDHHQQSTVIPSMLTPGDGYMMQPYQDYSSPNGTRDSLTNSFASSNGSFSSLDYDMPSTPTDVYDGDWTLIAAERPSATPETSLDRSSTLPIRSRNGRQRRTTTRPTNRAQAQRTRQYYVGSATAGIMCELRGPACDSTFDLTSQRLVGLTTTTGSSKLHRCTHLFDSDKPCNGRFLRGEHLKRHMASHSQDRKYGCGLPDCRHKRGISRGDNAGDHFRTHLKDTAKGRRNQKFQWPEVRALILLRNEEKEAKRLITNLTKWIRSRAEGACQRHWLLLEEGGEGA</sequence>
<feature type="compositionally biased region" description="Low complexity" evidence="2">
    <location>
        <begin position="321"/>
        <end position="333"/>
    </location>
</feature>
<gene>
    <name evidence="4" type="ORF">LTR62_005820</name>
</gene>
<evidence type="ECO:0000256" key="1">
    <source>
        <dbReference type="PROSITE-ProRule" id="PRU00042"/>
    </source>
</evidence>
<dbReference type="EMBL" id="JAVRRL010000049">
    <property type="protein sequence ID" value="KAK5110469.1"/>
    <property type="molecule type" value="Genomic_DNA"/>
</dbReference>
<name>A0AAN7YEZ0_9PEZI</name>
<dbReference type="GO" id="GO:0008270">
    <property type="term" value="F:zinc ion binding"/>
    <property type="evidence" value="ECO:0007669"/>
    <property type="project" value="UniProtKB-KW"/>
</dbReference>
<dbReference type="InterPro" id="IPR013087">
    <property type="entry name" value="Znf_C2H2_type"/>
</dbReference>
<feature type="compositionally biased region" description="Polar residues" evidence="2">
    <location>
        <begin position="296"/>
        <end position="308"/>
    </location>
</feature>
<proteinExistence type="predicted"/>
<feature type="region of interest" description="Disordered" evidence="2">
    <location>
        <begin position="291"/>
        <end position="333"/>
    </location>
</feature>
<dbReference type="Proteomes" id="UP001310890">
    <property type="component" value="Unassembled WGS sequence"/>
</dbReference>
<reference evidence="4" key="1">
    <citation type="submission" date="2023-08" db="EMBL/GenBank/DDBJ databases">
        <title>Black Yeasts Isolated from many extreme environments.</title>
        <authorList>
            <person name="Coleine C."/>
            <person name="Stajich J.E."/>
            <person name="Selbmann L."/>
        </authorList>
    </citation>
    <scope>NUCLEOTIDE SEQUENCE</scope>
    <source>
        <strain evidence="4">CCFEE 5401</strain>
    </source>
</reference>
<organism evidence="4 5">
    <name type="scientific">Meristemomyces frigidus</name>
    <dbReference type="NCBI Taxonomy" id="1508187"/>
    <lineage>
        <taxon>Eukaryota</taxon>
        <taxon>Fungi</taxon>
        <taxon>Dikarya</taxon>
        <taxon>Ascomycota</taxon>
        <taxon>Pezizomycotina</taxon>
        <taxon>Dothideomycetes</taxon>
        <taxon>Dothideomycetidae</taxon>
        <taxon>Mycosphaerellales</taxon>
        <taxon>Teratosphaeriaceae</taxon>
        <taxon>Meristemomyces</taxon>
    </lineage>
</organism>
<evidence type="ECO:0000256" key="2">
    <source>
        <dbReference type="SAM" id="MobiDB-lite"/>
    </source>
</evidence>
<comment type="caution">
    <text evidence="4">The sequence shown here is derived from an EMBL/GenBank/DDBJ whole genome shotgun (WGS) entry which is preliminary data.</text>
</comment>
<dbReference type="Gene3D" id="3.30.160.60">
    <property type="entry name" value="Classic Zinc Finger"/>
    <property type="match status" value="1"/>
</dbReference>
<feature type="domain" description="C2H2-type" evidence="3">
    <location>
        <begin position="377"/>
        <end position="411"/>
    </location>
</feature>
<dbReference type="PROSITE" id="PS50157">
    <property type="entry name" value="ZINC_FINGER_C2H2_2"/>
    <property type="match status" value="1"/>
</dbReference>
<dbReference type="AlphaFoldDB" id="A0AAN7YEZ0"/>
<evidence type="ECO:0000259" key="3">
    <source>
        <dbReference type="PROSITE" id="PS50157"/>
    </source>
</evidence>
<accession>A0AAN7YEZ0</accession>
<protein>
    <recommendedName>
        <fullName evidence="3">C2H2-type domain-containing protein</fullName>
    </recommendedName>
</protein>
<keyword evidence="1" id="KW-0862">Zinc</keyword>